<protein>
    <submittedName>
        <fullName evidence="2">DUF4143 domain-containing protein</fullName>
    </submittedName>
</protein>
<reference evidence="2" key="1">
    <citation type="submission" date="2019-03" db="EMBL/GenBank/DDBJ databases">
        <title>Lake Tanganyika Metagenome-Assembled Genomes (MAGs).</title>
        <authorList>
            <person name="Tran P."/>
        </authorList>
    </citation>
    <scope>NUCLEOTIDE SEQUENCE</scope>
    <source>
        <strain evidence="2">M_DeepCast_400m_m2_100</strain>
    </source>
</reference>
<feature type="domain" description="DUF4143" evidence="1">
    <location>
        <begin position="54"/>
        <end position="213"/>
    </location>
</feature>
<dbReference type="Pfam" id="PF13635">
    <property type="entry name" value="DUF4143"/>
    <property type="match status" value="1"/>
</dbReference>
<name>A0A937X6A2_UNCEI</name>
<gene>
    <name evidence="2" type="ORF">FJY75_02215</name>
</gene>
<dbReference type="Proteomes" id="UP000748308">
    <property type="component" value="Unassembled WGS sequence"/>
</dbReference>
<comment type="caution">
    <text evidence="2">The sequence shown here is derived from an EMBL/GenBank/DDBJ whole genome shotgun (WGS) entry which is preliminary data.</text>
</comment>
<accession>A0A937X6A2</accession>
<dbReference type="AlphaFoldDB" id="A0A937X6A2"/>
<dbReference type="InterPro" id="IPR025420">
    <property type="entry name" value="DUF4143"/>
</dbReference>
<dbReference type="EMBL" id="VGIY01000029">
    <property type="protein sequence ID" value="MBM3316643.1"/>
    <property type="molecule type" value="Genomic_DNA"/>
</dbReference>
<dbReference type="PANTHER" id="PTHR43566">
    <property type="entry name" value="CONSERVED PROTEIN"/>
    <property type="match status" value="1"/>
</dbReference>
<evidence type="ECO:0000313" key="2">
    <source>
        <dbReference type="EMBL" id="MBM3316643.1"/>
    </source>
</evidence>
<dbReference type="PANTHER" id="PTHR43566:SF2">
    <property type="entry name" value="DUF4143 DOMAIN-CONTAINING PROTEIN"/>
    <property type="match status" value="1"/>
</dbReference>
<evidence type="ECO:0000313" key="3">
    <source>
        <dbReference type="Proteomes" id="UP000748308"/>
    </source>
</evidence>
<sequence>MMVLLPFNVRELERGGWLPNRLEELLIQGLYPPVHDRGMSPSTWYGNYVQTYLERDVRQLVNVRDLNAFEVFLRMCAGQCGQLLSLTGLANDCGITHNTARSWLSVLEASYVVRTLHPHYRNFSKRLMKSPKLYFLDPGLAAWLLGIRSADQLVGHPMRGPLFESWVFAELVKARCNRGDPPNLYFWRDRSGLEVDFLADLGVTLVPIEAKSGTTFVSEWLQPLQRWTALAGDSAGQAFVLFGGAEGARWKGIDAVPWRGIGKVLDAVGTGATAAR</sequence>
<evidence type="ECO:0000259" key="1">
    <source>
        <dbReference type="Pfam" id="PF13635"/>
    </source>
</evidence>
<organism evidence="2 3">
    <name type="scientific">Eiseniibacteriota bacterium</name>
    <dbReference type="NCBI Taxonomy" id="2212470"/>
    <lineage>
        <taxon>Bacteria</taxon>
        <taxon>Candidatus Eiseniibacteriota</taxon>
    </lineage>
</organism>
<proteinExistence type="predicted"/>